<dbReference type="InterPro" id="IPR004533">
    <property type="entry name" value="CDP-diaglyc--ser_O-PTrfase"/>
</dbReference>
<keyword evidence="3" id="KW-0444">Lipid biosynthesis</keyword>
<dbReference type="EC" id="2.7.8.8" evidence="13"/>
<feature type="transmembrane region" description="Helical" evidence="12">
    <location>
        <begin position="12"/>
        <end position="34"/>
    </location>
</feature>
<organism evidence="13 14">
    <name type="scientific">Methanobrevibacter olleyae</name>
    <dbReference type="NCBI Taxonomy" id="294671"/>
    <lineage>
        <taxon>Archaea</taxon>
        <taxon>Methanobacteriati</taxon>
        <taxon>Methanobacteriota</taxon>
        <taxon>Methanomada group</taxon>
        <taxon>Methanobacteria</taxon>
        <taxon>Methanobacteriales</taxon>
        <taxon>Methanobacteriaceae</taxon>
        <taxon>Methanobrevibacter</taxon>
    </lineage>
</organism>
<dbReference type="Gene3D" id="1.20.120.1760">
    <property type="match status" value="1"/>
</dbReference>
<dbReference type="Proteomes" id="UP000732619">
    <property type="component" value="Unassembled WGS sequence"/>
</dbReference>
<dbReference type="InterPro" id="IPR000462">
    <property type="entry name" value="CDP-OH_P_trans"/>
</dbReference>
<keyword evidence="5 12" id="KW-0812">Transmembrane</keyword>
<dbReference type="GO" id="GO:0008654">
    <property type="term" value="P:phospholipid biosynthetic process"/>
    <property type="evidence" value="ECO:0007669"/>
    <property type="project" value="UniProtKB-KW"/>
</dbReference>
<evidence type="ECO:0000256" key="6">
    <source>
        <dbReference type="ARBA" id="ARBA00022989"/>
    </source>
</evidence>
<protein>
    <submittedName>
        <fullName evidence="13">CDP-diacylglycerol--serine O-phosphatidyltransferase</fullName>
        <ecNumber evidence="13">2.7.8.8</ecNumber>
    </submittedName>
</protein>
<dbReference type="EMBL" id="SUTG01000017">
    <property type="protein sequence ID" value="MBE6512426.1"/>
    <property type="molecule type" value="Genomic_DNA"/>
</dbReference>
<feature type="transmembrane region" description="Helical" evidence="12">
    <location>
        <begin position="77"/>
        <end position="95"/>
    </location>
</feature>
<gene>
    <name evidence="13" type="primary">pssA</name>
    <name evidence="13" type="ORF">E7Z75_04705</name>
</gene>
<evidence type="ECO:0000256" key="1">
    <source>
        <dbReference type="ARBA" id="ARBA00004141"/>
    </source>
</evidence>
<dbReference type="NCBIfam" id="NF038087">
    <property type="entry name" value="arch_ser_synth"/>
    <property type="match status" value="1"/>
</dbReference>
<keyword evidence="6 12" id="KW-1133">Transmembrane helix</keyword>
<evidence type="ECO:0000313" key="14">
    <source>
        <dbReference type="Proteomes" id="UP000732619"/>
    </source>
</evidence>
<comment type="subcellular location">
    <subcellularLocation>
        <location evidence="1">Membrane</location>
        <topology evidence="1">Multi-pass membrane protein</topology>
    </subcellularLocation>
</comment>
<keyword evidence="4 13" id="KW-0808">Transferase</keyword>
<feature type="transmembrane region" description="Helical" evidence="12">
    <location>
        <begin position="40"/>
        <end position="57"/>
    </location>
</feature>
<feature type="transmembrane region" description="Helical" evidence="12">
    <location>
        <begin position="159"/>
        <end position="177"/>
    </location>
</feature>
<evidence type="ECO:0000313" key="13">
    <source>
        <dbReference type="EMBL" id="MBE6512426.1"/>
    </source>
</evidence>
<evidence type="ECO:0000256" key="3">
    <source>
        <dbReference type="ARBA" id="ARBA00022516"/>
    </source>
</evidence>
<feature type="transmembrane region" description="Helical" evidence="12">
    <location>
        <begin position="184"/>
        <end position="206"/>
    </location>
</feature>
<dbReference type="GO" id="GO:0003882">
    <property type="term" value="F:CDP-diacylglycerol-serine O-phosphatidyltransferase activity"/>
    <property type="evidence" value="ECO:0007669"/>
    <property type="project" value="UniProtKB-EC"/>
</dbReference>
<comment type="caution">
    <text evidence="13">The sequence shown here is derived from an EMBL/GenBank/DDBJ whole genome shotgun (WGS) entry which is preliminary data.</text>
</comment>
<name>A0A8T3VWT9_METOL</name>
<feature type="transmembrane region" description="Helical" evidence="12">
    <location>
        <begin position="212"/>
        <end position="233"/>
    </location>
</feature>
<feature type="region of interest" description="Disordered" evidence="11">
    <location>
        <begin position="284"/>
        <end position="315"/>
    </location>
</feature>
<evidence type="ECO:0000256" key="9">
    <source>
        <dbReference type="ARBA" id="ARBA00023209"/>
    </source>
</evidence>
<dbReference type="InterPro" id="IPR043130">
    <property type="entry name" value="CDP-OH_PTrfase_TM_dom"/>
</dbReference>
<accession>A0A8T3VWT9</accession>
<evidence type="ECO:0000256" key="4">
    <source>
        <dbReference type="ARBA" id="ARBA00022679"/>
    </source>
</evidence>
<dbReference type="GO" id="GO:0016020">
    <property type="term" value="C:membrane"/>
    <property type="evidence" value="ECO:0007669"/>
    <property type="project" value="UniProtKB-SubCell"/>
</dbReference>
<evidence type="ECO:0000256" key="11">
    <source>
        <dbReference type="SAM" id="MobiDB-lite"/>
    </source>
</evidence>
<sequence length="315" mass="34525">MRLKSVGMGYFLAIPDVISILNLVFGFLAILMVIDNHLTYASLCILVAVVFDSVDGWVSRKLNRDDKFGFGKNIDSLADIVSFGLAPSVILYYIGLGISDWAGYLMAIVAVLTMVCGMLRLARFNVISDKINYHGFVGFPIPGTAIIIATYYLSGLFNVGVAAILMLFAAYLMISTIRYPKVDNYYVIGFGALMMLLLILPINVSIGAVNLPALVLFVLALVYMFMTFLEFFIDTEEALTPENVNKNIGQVREITANRISVSLSSAKDAVKSMKESINQVSSGEIIGESKAAEDEGKEEEEEKLLNISTGEVEEE</sequence>
<evidence type="ECO:0000256" key="2">
    <source>
        <dbReference type="ARBA" id="ARBA00010441"/>
    </source>
</evidence>
<evidence type="ECO:0000256" key="8">
    <source>
        <dbReference type="ARBA" id="ARBA00023136"/>
    </source>
</evidence>
<keyword evidence="8 12" id="KW-0472">Membrane</keyword>
<keyword evidence="10" id="KW-1208">Phospholipid metabolism</keyword>
<dbReference type="NCBIfam" id="TIGR00473">
    <property type="entry name" value="pssA"/>
    <property type="match status" value="1"/>
</dbReference>
<evidence type="ECO:0000256" key="7">
    <source>
        <dbReference type="ARBA" id="ARBA00023098"/>
    </source>
</evidence>
<proteinExistence type="inferred from homology"/>
<reference evidence="13" key="1">
    <citation type="submission" date="2019-04" db="EMBL/GenBank/DDBJ databases">
        <title>Evolution of Biomass-Degrading Anaerobic Consortia Revealed by Metagenomics.</title>
        <authorList>
            <person name="Peng X."/>
        </authorList>
    </citation>
    <scope>NUCLEOTIDE SEQUENCE</scope>
    <source>
        <strain evidence="13">SIG14</strain>
    </source>
</reference>
<evidence type="ECO:0000256" key="12">
    <source>
        <dbReference type="SAM" id="Phobius"/>
    </source>
</evidence>
<keyword evidence="7" id="KW-0443">Lipid metabolism</keyword>
<feature type="transmembrane region" description="Helical" evidence="12">
    <location>
        <begin position="101"/>
        <end position="121"/>
    </location>
</feature>
<dbReference type="AlphaFoldDB" id="A0A8T3VWT9"/>
<evidence type="ECO:0000256" key="10">
    <source>
        <dbReference type="ARBA" id="ARBA00023264"/>
    </source>
</evidence>
<feature type="transmembrane region" description="Helical" evidence="12">
    <location>
        <begin position="133"/>
        <end position="153"/>
    </location>
</feature>
<dbReference type="Pfam" id="PF01066">
    <property type="entry name" value="CDP-OH_P_transf"/>
    <property type="match status" value="1"/>
</dbReference>
<comment type="similarity">
    <text evidence="2">Belongs to the CDP-alcohol phosphatidyltransferase class-I family.</text>
</comment>
<keyword evidence="9" id="KW-0594">Phospholipid biosynthesis</keyword>
<evidence type="ECO:0000256" key="5">
    <source>
        <dbReference type="ARBA" id="ARBA00022692"/>
    </source>
</evidence>